<evidence type="ECO:0000256" key="5">
    <source>
        <dbReference type="SAM" id="MobiDB-lite"/>
    </source>
</evidence>
<feature type="region of interest" description="Disordered" evidence="5">
    <location>
        <begin position="221"/>
        <end position="256"/>
    </location>
</feature>
<protein>
    <recommendedName>
        <fullName evidence="4">Kinase</fullName>
        <ecNumber evidence="4">2.7.-.-</ecNumber>
    </recommendedName>
</protein>
<feature type="region of interest" description="Disordered" evidence="5">
    <location>
        <begin position="1"/>
        <end position="192"/>
    </location>
</feature>
<dbReference type="Pfam" id="PF03770">
    <property type="entry name" value="IPK"/>
    <property type="match status" value="1"/>
</dbReference>
<keyword evidence="7" id="KW-1185">Reference proteome</keyword>
<dbReference type="InterPro" id="IPR038286">
    <property type="entry name" value="IPK_sf"/>
</dbReference>
<feature type="region of interest" description="Disordered" evidence="5">
    <location>
        <begin position="1078"/>
        <end position="1118"/>
    </location>
</feature>
<dbReference type="EMBL" id="OZ037945">
    <property type="protein sequence ID" value="CAL1701645.1"/>
    <property type="molecule type" value="Genomic_DNA"/>
</dbReference>
<feature type="region of interest" description="Disordered" evidence="5">
    <location>
        <begin position="781"/>
        <end position="829"/>
    </location>
</feature>
<feature type="compositionally biased region" description="Basic and acidic residues" evidence="5">
    <location>
        <begin position="1085"/>
        <end position="1094"/>
    </location>
</feature>
<dbReference type="PANTHER" id="PTHR12400">
    <property type="entry name" value="INOSITOL POLYPHOSPHATE KINASE"/>
    <property type="match status" value="1"/>
</dbReference>
<keyword evidence="2 4" id="KW-0808">Transferase</keyword>
<evidence type="ECO:0000313" key="6">
    <source>
        <dbReference type="EMBL" id="CAL1701645.1"/>
    </source>
</evidence>
<keyword evidence="3 4" id="KW-0418">Kinase</keyword>
<evidence type="ECO:0000256" key="2">
    <source>
        <dbReference type="ARBA" id="ARBA00022679"/>
    </source>
</evidence>
<feature type="compositionally biased region" description="Acidic residues" evidence="5">
    <location>
        <begin position="791"/>
        <end position="804"/>
    </location>
</feature>
<feature type="compositionally biased region" description="Low complexity" evidence="5">
    <location>
        <begin position="18"/>
        <end position="38"/>
    </location>
</feature>
<feature type="compositionally biased region" description="Basic and acidic residues" evidence="5">
    <location>
        <begin position="221"/>
        <end position="234"/>
    </location>
</feature>
<feature type="compositionally biased region" description="Basic and acidic residues" evidence="5">
    <location>
        <begin position="244"/>
        <end position="256"/>
    </location>
</feature>
<accession>A0ABP1D159</accession>
<dbReference type="SUPFAM" id="SSF56104">
    <property type="entry name" value="SAICAR synthase-like"/>
    <property type="match status" value="1"/>
</dbReference>
<dbReference type="PANTHER" id="PTHR12400:SF21">
    <property type="entry name" value="KINASE"/>
    <property type="match status" value="1"/>
</dbReference>
<name>A0ABP1D159_9APHY</name>
<dbReference type="EC" id="2.7.-.-" evidence="4"/>
<feature type="compositionally biased region" description="Polar residues" evidence="5">
    <location>
        <begin position="685"/>
        <end position="700"/>
    </location>
</feature>
<feature type="compositionally biased region" description="Basic and acidic residues" evidence="5">
    <location>
        <begin position="457"/>
        <end position="468"/>
    </location>
</feature>
<feature type="region of interest" description="Disordered" evidence="5">
    <location>
        <begin position="869"/>
        <end position="895"/>
    </location>
</feature>
<reference evidence="7" key="1">
    <citation type="submission" date="2024-04" db="EMBL/GenBank/DDBJ databases">
        <authorList>
            <person name="Shaw F."/>
            <person name="Minotto A."/>
        </authorList>
    </citation>
    <scope>NUCLEOTIDE SEQUENCE [LARGE SCALE GENOMIC DNA]</scope>
</reference>
<feature type="region of interest" description="Disordered" evidence="5">
    <location>
        <begin position="585"/>
        <end position="616"/>
    </location>
</feature>
<feature type="compositionally biased region" description="Basic and acidic residues" evidence="5">
    <location>
        <begin position="883"/>
        <end position="894"/>
    </location>
</feature>
<organism evidence="6 7">
    <name type="scientific">Somion occarium</name>
    <dbReference type="NCBI Taxonomy" id="3059160"/>
    <lineage>
        <taxon>Eukaryota</taxon>
        <taxon>Fungi</taxon>
        <taxon>Dikarya</taxon>
        <taxon>Basidiomycota</taxon>
        <taxon>Agaricomycotina</taxon>
        <taxon>Agaricomycetes</taxon>
        <taxon>Polyporales</taxon>
        <taxon>Cerrenaceae</taxon>
        <taxon>Somion</taxon>
    </lineage>
</organism>
<comment type="similarity">
    <text evidence="1 4">Belongs to the inositol phosphokinase (IPK) family.</text>
</comment>
<evidence type="ECO:0000256" key="3">
    <source>
        <dbReference type="ARBA" id="ARBA00022777"/>
    </source>
</evidence>
<feature type="region of interest" description="Disordered" evidence="5">
    <location>
        <begin position="272"/>
        <end position="478"/>
    </location>
</feature>
<gene>
    <name evidence="6" type="ORF">GFSPODELE1_LOCUS3683</name>
</gene>
<dbReference type="Proteomes" id="UP001497453">
    <property type="component" value="Chromosome 2"/>
</dbReference>
<feature type="compositionally biased region" description="Polar residues" evidence="5">
    <location>
        <begin position="737"/>
        <end position="750"/>
    </location>
</feature>
<evidence type="ECO:0000256" key="4">
    <source>
        <dbReference type="RuleBase" id="RU363090"/>
    </source>
</evidence>
<sequence length="1264" mass="140792">MGPPSEPSRSERQTYRFPSSSQPATSSPSRSSFDSLSPRDPQASPAGPRRTTSNKLYPIKWTTTFQSGSDGSDTETKDSPVSPHKSRKRQPQRKVDRSLTLPSSRTKPPELLLSPSRVTRPLSRRSSSASSSSSSSSPKRTAPPQSAGIGRKVAASLDLFKESVSTPSKEEQSPFEYVRPLSSSSKRKAGASHVEAVAEPQFEFVKRSDWPDREVAAVRRERSATTLERVRTRESTGSNVSMRGGEDRRRKERQMSAREAVLNDLLQWRDAVLSGEVGSRGRRRERPPWNDEVSQDTVAGSPTSDASTASIDTVHRALRSAPLERRPSSPSTLRSLYHKAPPESPVRAPQAPAIPSEHPPLSAKHRERLQSPTPAQAIPPVPPAPSYVLPNAPDYSPWSTDEEDSAWETASITSTSTTSASSPFLLSPARTSPQPQPIVRQASDEDEEQHHRSILSRYDDLELGRADSQDGDTGSLMSGPFSLSQESLPHIPLRPFRNQVGGHSAIYKFTKRAVCKPLVSRENLFYEAVEREAPPLLEFIPRYLGVMLVSYRKVQRATAVQSGGSVSLPSIDSTLAHRPPLHKAVSELPVPPSFSRRDSSEEPYADLEAAGATESGEAELPEVALAYNRHIIPEWLLQGGRNRAWSHSGASSLPVNRHLRRPHLNGYTASSPDLGLTSGRAASFSGGQRPSPLSQTQTGRFATAPPPPTNTPAIPYHMRRSRLRFPSAGDQDEESRPSSAPISPTSQFANLSFGGTGSTMVNTRFKDHVFSTILRRLCRPKGQPSVSDVRTEDEGEMADGEEEGVPSALTRKGRRRTSRRVEPQPQEEEEIVLGQTLRRSRSEEYLAERSIELQPDIFQFEEPLEAKVEESTTQPQAEAFLSRAHERSRSRSLDRPPFCVFQPLRPDDHLSTPLRTQLQVDSSVTRQNHFILMEDLTGRLKYSCVLDLKMGTRQYGMDATPAKKKSQRKKCDRTTSRTLGVRVCGMQVWNHVTQSYITQDKYKGREVQTEEFPAVLASFLHDGERLLAYQIPIILRKLYTLARIVNRLKGYRFYGCSLLMIYDGDREAQEIFRSSVLETPSPRSKRGESLERHLKVSTPIEPKQSRPTLRRSHSEDLMVGPVAARSSRRRKRGEVQIRLVDFAHTTTGQDWLPYPPPEQRETDGITSGKGYQADVDPETGLLYARFPPHYPEQPDRGFLFGLMNLAETLEKIWNEERIRRIKASRDDPSASIDQLPPLSTEGKEIFENIFGSAEVGLDLGMIST</sequence>
<dbReference type="InterPro" id="IPR005522">
    <property type="entry name" value="IPK"/>
</dbReference>
<proteinExistence type="inferred from homology"/>
<evidence type="ECO:0000313" key="7">
    <source>
        <dbReference type="Proteomes" id="UP001497453"/>
    </source>
</evidence>
<feature type="compositionally biased region" description="Polar residues" evidence="5">
    <location>
        <begin position="50"/>
        <end position="71"/>
    </location>
</feature>
<feature type="compositionally biased region" description="Low complexity" evidence="5">
    <location>
        <begin position="124"/>
        <end position="137"/>
    </location>
</feature>
<feature type="region of interest" description="Disordered" evidence="5">
    <location>
        <begin position="664"/>
        <end position="751"/>
    </location>
</feature>
<feature type="compositionally biased region" description="Polar residues" evidence="5">
    <location>
        <begin position="295"/>
        <end position="311"/>
    </location>
</feature>
<dbReference type="Gene3D" id="3.30.470.160">
    <property type="entry name" value="Inositol polyphosphate kinase"/>
    <property type="match status" value="1"/>
</dbReference>
<feature type="compositionally biased region" description="Low complexity" evidence="5">
    <location>
        <begin position="407"/>
        <end position="422"/>
    </location>
</feature>
<feature type="region of interest" description="Disordered" evidence="5">
    <location>
        <begin position="1148"/>
        <end position="1169"/>
    </location>
</feature>
<evidence type="ECO:0000256" key="1">
    <source>
        <dbReference type="ARBA" id="ARBA00007374"/>
    </source>
</evidence>